<keyword evidence="3" id="KW-1185">Reference proteome</keyword>
<feature type="compositionally biased region" description="Basic and acidic residues" evidence="1">
    <location>
        <begin position="50"/>
        <end position="74"/>
    </location>
</feature>
<gene>
    <name evidence="2" type="ORF">J2125_002756</name>
</gene>
<reference evidence="3" key="2">
    <citation type="submission" date="2023-07" db="EMBL/GenBank/DDBJ databases">
        <title>Genome mining of underrepresented organisms for secondary metabolites.</title>
        <authorList>
            <person name="D'Agostino P.M."/>
        </authorList>
    </citation>
    <scope>NUCLEOTIDE SEQUENCE [LARGE SCALE GENOMIC DNA]</scope>
    <source>
        <strain evidence="3">WS4403</strain>
    </source>
</reference>
<evidence type="ECO:0000256" key="1">
    <source>
        <dbReference type="SAM" id="MobiDB-lite"/>
    </source>
</evidence>
<reference evidence="2 3" key="1">
    <citation type="submission" date="2021-03" db="EMBL/GenBank/DDBJ databases">
        <authorList>
            <person name="D'Agostino P."/>
            <person name="Huntemann M."/>
            <person name="Clum A."/>
            <person name="Spunde A."/>
            <person name="Palaniappan K."/>
            <person name="Ritter S."/>
            <person name="Mikhailova N."/>
            <person name="Chen I.-M."/>
            <person name="Stamatis D."/>
            <person name="Reddy T."/>
            <person name="O'Malley R."/>
            <person name="Daum C."/>
            <person name="Shapiro N."/>
            <person name="Ivanova N."/>
            <person name="Kyrpides N."/>
            <person name="Woyke T."/>
        </authorList>
    </citation>
    <scope>NUCLEOTIDE SEQUENCE [LARGE SCALE GENOMIC DNA]</scope>
    <source>
        <strain evidence="2 3">WS4403</strain>
    </source>
</reference>
<dbReference type="CDD" id="cd17468">
    <property type="entry name" value="T3SS_HrpP_C"/>
    <property type="match status" value="1"/>
</dbReference>
<dbReference type="InterPro" id="IPR049757">
    <property type="entry name" value="T3SS_HrpP-like_C"/>
</dbReference>
<accession>A0ABS4PAA5</accession>
<protein>
    <submittedName>
        <fullName evidence="2">Uncharacterized protein</fullName>
    </submittedName>
</protein>
<comment type="caution">
    <text evidence="2">The sequence shown here is derived from an EMBL/GenBank/DDBJ whole genome shotgun (WGS) entry which is preliminary data.</text>
</comment>
<dbReference type="EMBL" id="JAGGMQ010000001">
    <property type="protein sequence ID" value="MBP2169564.1"/>
    <property type="molecule type" value="Genomic_DNA"/>
</dbReference>
<proteinExistence type="predicted"/>
<dbReference type="Proteomes" id="UP001195624">
    <property type="component" value="Unassembled WGS sequence"/>
</dbReference>
<organism evidence="2 3">
    <name type="scientific">Winslowiella toletana</name>
    <dbReference type="NCBI Taxonomy" id="92490"/>
    <lineage>
        <taxon>Bacteria</taxon>
        <taxon>Pseudomonadati</taxon>
        <taxon>Pseudomonadota</taxon>
        <taxon>Gammaproteobacteria</taxon>
        <taxon>Enterobacterales</taxon>
        <taxon>Erwiniaceae</taxon>
        <taxon>Winslowiella</taxon>
    </lineage>
</organism>
<name>A0ABS4PAA5_9GAMM</name>
<sequence length="228" mass="24743">MTPLQQQAQRVADKTQASKQRDSRQAEQARPQTPARQPKADTAHQSMAKPLDKSGRHASEHSDKPRRSAARERSASTADTPLLKRALQSEPAPQEASLFSELLGSDSQTPLATGGAHFDWAAGMPAAPAQAASAAPSMALWHQLEPPLSEALSRQPGGPVSMTLLLPKLGEVDARMSSLPTGAGWDISLRFAPQALAMLAPHHERCRESLRRRMACRVRLRFEQRGEG</sequence>
<evidence type="ECO:0000313" key="3">
    <source>
        <dbReference type="Proteomes" id="UP001195624"/>
    </source>
</evidence>
<feature type="region of interest" description="Disordered" evidence="1">
    <location>
        <begin position="1"/>
        <end position="83"/>
    </location>
</feature>
<evidence type="ECO:0000313" key="2">
    <source>
        <dbReference type="EMBL" id="MBP2169564.1"/>
    </source>
</evidence>
<dbReference type="RefSeq" id="WP_017801041.1">
    <property type="nucleotide sequence ID" value="NZ_JAGGMQ010000001.1"/>
</dbReference>